<gene>
    <name evidence="1" type="ORF">N825_22400</name>
</gene>
<dbReference type="Proteomes" id="UP000019486">
    <property type="component" value="Unassembled WGS sequence"/>
</dbReference>
<dbReference type="AlphaFoldDB" id="W9GU92"/>
<protein>
    <submittedName>
        <fullName evidence="1">Uncharacterized protein</fullName>
    </submittedName>
</protein>
<evidence type="ECO:0000313" key="2">
    <source>
        <dbReference type="Proteomes" id="UP000019486"/>
    </source>
</evidence>
<name>W9GU92_9PROT</name>
<accession>W9GU92</accession>
<organism evidence="1 2">
    <name type="scientific">Skermanella stibiiresistens SB22</name>
    <dbReference type="NCBI Taxonomy" id="1385369"/>
    <lineage>
        <taxon>Bacteria</taxon>
        <taxon>Pseudomonadati</taxon>
        <taxon>Pseudomonadota</taxon>
        <taxon>Alphaproteobacteria</taxon>
        <taxon>Rhodospirillales</taxon>
        <taxon>Azospirillaceae</taxon>
        <taxon>Skermanella</taxon>
    </lineage>
</organism>
<comment type="caution">
    <text evidence="1">The sequence shown here is derived from an EMBL/GenBank/DDBJ whole genome shotgun (WGS) entry which is preliminary data.</text>
</comment>
<dbReference type="RefSeq" id="WP_157619740.1">
    <property type="nucleotide sequence ID" value="NZ_AVFL01000057.1"/>
</dbReference>
<sequence>MTQVTVNVVYLQAYDDEDQAESTLTLSFVTYAGEHTFVLGDDDAQWNVNTTQA</sequence>
<keyword evidence="2" id="KW-1185">Reference proteome</keyword>
<evidence type="ECO:0000313" key="1">
    <source>
        <dbReference type="EMBL" id="EWY36002.1"/>
    </source>
</evidence>
<dbReference type="EMBL" id="AVFL01000057">
    <property type="protein sequence ID" value="EWY36002.1"/>
    <property type="molecule type" value="Genomic_DNA"/>
</dbReference>
<reference evidence="1 2" key="1">
    <citation type="submission" date="2013-08" db="EMBL/GenBank/DDBJ databases">
        <title>The genome sequence of Skermanella stibiiresistens.</title>
        <authorList>
            <person name="Zhu W."/>
            <person name="Wang G."/>
        </authorList>
    </citation>
    <scope>NUCLEOTIDE SEQUENCE [LARGE SCALE GENOMIC DNA]</scope>
    <source>
        <strain evidence="1 2">SB22</strain>
    </source>
</reference>
<proteinExistence type="predicted"/>